<dbReference type="Pfam" id="PF00005">
    <property type="entry name" value="ABC_tran"/>
    <property type="match status" value="1"/>
</dbReference>
<dbReference type="InterPro" id="IPR003593">
    <property type="entry name" value="AAA+_ATPase"/>
</dbReference>
<dbReference type="Gene3D" id="3.40.50.300">
    <property type="entry name" value="P-loop containing nucleotide triphosphate hydrolases"/>
    <property type="match status" value="1"/>
</dbReference>
<dbReference type="PATRIC" id="fig|267850.7.peg.1445"/>
<dbReference type="GO" id="GO:0016887">
    <property type="term" value="F:ATP hydrolysis activity"/>
    <property type="evidence" value="ECO:0007669"/>
    <property type="project" value="InterPro"/>
</dbReference>
<dbReference type="Gene3D" id="2.40.50.100">
    <property type="match status" value="2"/>
</dbReference>
<evidence type="ECO:0000259" key="7">
    <source>
        <dbReference type="PROSITE" id="PS50893"/>
    </source>
</evidence>
<dbReference type="GO" id="GO:0055052">
    <property type="term" value="C:ATP-binding cassette (ABC) transporter complex, substrate-binding subunit-containing"/>
    <property type="evidence" value="ECO:0007669"/>
    <property type="project" value="TreeGrafter"/>
</dbReference>
<evidence type="ECO:0000256" key="2">
    <source>
        <dbReference type="ARBA" id="ARBA00022475"/>
    </source>
</evidence>
<keyword evidence="2" id="KW-1003">Cell membrane</keyword>
<keyword evidence="5" id="KW-1278">Translocase</keyword>
<dbReference type="InterPro" id="IPR047641">
    <property type="entry name" value="ABC_transpr_MalK/UgpC-like"/>
</dbReference>
<dbReference type="InterPro" id="IPR008995">
    <property type="entry name" value="Mo/tungstate-bd_C_term_dom"/>
</dbReference>
<keyword evidence="8" id="KW-0378">Hydrolase</keyword>
<evidence type="ECO:0000256" key="3">
    <source>
        <dbReference type="ARBA" id="ARBA00022741"/>
    </source>
</evidence>
<dbReference type="EC" id="3.6.3.19" evidence="8"/>
<dbReference type="PROSITE" id="PS50893">
    <property type="entry name" value="ABC_TRANSPORTER_2"/>
    <property type="match status" value="1"/>
</dbReference>
<dbReference type="OrthoDB" id="9802264at2"/>
<keyword evidence="6" id="KW-0472">Membrane</keyword>
<dbReference type="InterPro" id="IPR003439">
    <property type="entry name" value="ABC_transporter-like_ATP-bd"/>
</dbReference>
<dbReference type="AlphaFoldDB" id="A0A063Y2C4"/>
<dbReference type="GO" id="GO:0005524">
    <property type="term" value="F:ATP binding"/>
    <property type="evidence" value="ECO:0007669"/>
    <property type="project" value="UniProtKB-KW"/>
</dbReference>
<organism evidence="8 9">
    <name type="scientific">Nitrincola lacisaponensis</name>
    <dbReference type="NCBI Taxonomy" id="267850"/>
    <lineage>
        <taxon>Bacteria</taxon>
        <taxon>Pseudomonadati</taxon>
        <taxon>Pseudomonadota</taxon>
        <taxon>Gammaproteobacteria</taxon>
        <taxon>Oceanospirillales</taxon>
        <taxon>Oceanospirillaceae</taxon>
        <taxon>Nitrincola</taxon>
    </lineage>
</organism>
<sequence length="351" mass="38888">MSQLEVRQLRKQWQETLAVKDISFEIAQGEFVALLGPSGCGKSTTLKMIAGLEDPSAGSIHLNGQDITHLPPGKRGLAMVFQSYALFPHLSIAENIVFGLKARGVGALERDQRLKRVTDLVNLGDHLAKKPSQLSGGQCQRVALARAIIAEAPLCLMDEPLSNLDAKLRNEMRVELRALQQRLGMTVLYVTHDQVEAMSMADRILLLNQGEIAQCGTPNALYQTPENTFVARFIGNPPMNLLHQDRSMLGVRPEHIRLAETGIAADVQRCDYHGADTIIDACLPSLSQQLIKLRLPGHQLLATGTRLNLQWFSDDQHLFCNTTGQRLPDYAQPTLTTHSLIQKELHHVTQH</sequence>
<accession>A0A063Y2C4</accession>
<reference evidence="8 9" key="1">
    <citation type="journal article" date="2005" name="Int. J. Syst. Evol. Microbiol.">
        <title>Nitrincola lacisaponensis gen. nov., sp. nov., a novel alkaliphilic bacterium isolated from an alkaline, saline lake.</title>
        <authorList>
            <person name="Dimitriu P.A."/>
            <person name="Shukla S.K."/>
            <person name="Conradt J."/>
            <person name="Marquez M.C."/>
            <person name="Ventosa A."/>
            <person name="Maglia A."/>
            <person name="Peyton B.M."/>
            <person name="Pinkart H.C."/>
            <person name="Mormile M.R."/>
        </authorList>
    </citation>
    <scope>NUCLEOTIDE SEQUENCE [LARGE SCALE GENOMIC DNA]</scope>
    <source>
        <strain evidence="8 9">4CA</strain>
    </source>
</reference>
<dbReference type="Pfam" id="PF08402">
    <property type="entry name" value="TOBE_2"/>
    <property type="match status" value="1"/>
</dbReference>
<dbReference type="RefSeq" id="WP_036545792.1">
    <property type="nucleotide sequence ID" value="NZ_JMSZ01000021.1"/>
</dbReference>
<dbReference type="PANTHER" id="PTHR43875">
    <property type="entry name" value="MALTODEXTRIN IMPORT ATP-BINDING PROTEIN MSMX"/>
    <property type="match status" value="1"/>
</dbReference>
<dbReference type="EMBL" id="JMSZ01000021">
    <property type="protein sequence ID" value="KDE39829.1"/>
    <property type="molecule type" value="Genomic_DNA"/>
</dbReference>
<dbReference type="InterPro" id="IPR027417">
    <property type="entry name" value="P-loop_NTPase"/>
</dbReference>
<name>A0A063Y2C4_9GAMM</name>
<dbReference type="InterPro" id="IPR012340">
    <property type="entry name" value="NA-bd_OB-fold"/>
</dbReference>
<evidence type="ECO:0000256" key="1">
    <source>
        <dbReference type="ARBA" id="ARBA00022448"/>
    </source>
</evidence>
<protein>
    <submittedName>
        <fullName evidence="8">Maltose/maltodextrin transport ATP-binding protein MalK</fullName>
        <ecNumber evidence="8">3.6.3.19</ecNumber>
    </submittedName>
</protein>
<keyword evidence="1" id="KW-0813">Transport</keyword>
<dbReference type="PROSITE" id="PS00211">
    <property type="entry name" value="ABC_TRANSPORTER_1"/>
    <property type="match status" value="1"/>
</dbReference>
<dbReference type="PANTHER" id="PTHR43875:SF15">
    <property type="entry name" value="TREHALOSE IMPORT ATP-BINDING PROTEIN SUGC"/>
    <property type="match status" value="1"/>
</dbReference>
<evidence type="ECO:0000313" key="9">
    <source>
        <dbReference type="Proteomes" id="UP000027318"/>
    </source>
</evidence>
<dbReference type="SUPFAM" id="SSF50331">
    <property type="entry name" value="MOP-like"/>
    <property type="match status" value="1"/>
</dbReference>
<keyword evidence="4 8" id="KW-0067">ATP-binding</keyword>
<dbReference type="Gene3D" id="2.40.50.140">
    <property type="entry name" value="Nucleic acid-binding proteins"/>
    <property type="match status" value="1"/>
</dbReference>
<dbReference type="STRING" id="267850.ADINL_1466"/>
<proteinExistence type="predicted"/>
<keyword evidence="9" id="KW-1185">Reference proteome</keyword>
<dbReference type="InterPro" id="IPR013611">
    <property type="entry name" value="Transp-assoc_OB_typ2"/>
</dbReference>
<comment type="caution">
    <text evidence="8">The sequence shown here is derived from an EMBL/GenBank/DDBJ whole genome shotgun (WGS) entry which is preliminary data.</text>
</comment>
<gene>
    <name evidence="8" type="ORF">ADINL_1466</name>
</gene>
<feature type="domain" description="ABC transporter" evidence="7">
    <location>
        <begin position="4"/>
        <end position="234"/>
    </location>
</feature>
<dbReference type="GO" id="GO:0140359">
    <property type="term" value="F:ABC-type transporter activity"/>
    <property type="evidence" value="ECO:0007669"/>
    <property type="project" value="UniProtKB-ARBA"/>
</dbReference>
<dbReference type="FunFam" id="3.40.50.300:FF:000042">
    <property type="entry name" value="Maltose/maltodextrin ABC transporter, ATP-binding protein"/>
    <property type="match status" value="1"/>
</dbReference>
<evidence type="ECO:0000256" key="6">
    <source>
        <dbReference type="ARBA" id="ARBA00023136"/>
    </source>
</evidence>
<evidence type="ECO:0000256" key="4">
    <source>
        <dbReference type="ARBA" id="ARBA00022840"/>
    </source>
</evidence>
<dbReference type="InterPro" id="IPR017871">
    <property type="entry name" value="ABC_transporter-like_CS"/>
</dbReference>
<dbReference type="Proteomes" id="UP000027318">
    <property type="component" value="Unassembled WGS sequence"/>
</dbReference>
<evidence type="ECO:0000313" key="8">
    <source>
        <dbReference type="EMBL" id="KDE39829.1"/>
    </source>
</evidence>
<dbReference type="SMART" id="SM00382">
    <property type="entry name" value="AAA"/>
    <property type="match status" value="1"/>
</dbReference>
<keyword evidence="3" id="KW-0547">Nucleotide-binding</keyword>
<dbReference type="SUPFAM" id="SSF52540">
    <property type="entry name" value="P-loop containing nucleoside triphosphate hydrolases"/>
    <property type="match status" value="1"/>
</dbReference>
<evidence type="ECO:0000256" key="5">
    <source>
        <dbReference type="ARBA" id="ARBA00022967"/>
    </source>
</evidence>